<dbReference type="Gene3D" id="3.40.50.300">
    <property type="entry name" value="P-loop containing nucleotide triphosphate hydrolases"/>
    <property type="match status" value="1"/>
</dbReference>
<dbReference type="RefSeq" id="XP_026196872.1">
    <property type="nucleotide sequence ID" value="XM_026341087.1"/>
</dbReference>
<accession>A0A3Q1H6A8</accession>
<dbReference type="GO" id="GO:0006955">
    <property type="term" value="P:immune response"/>
    <property type="evidence" value="ECO:0007669"/>
    <property type="project" value="TreeGrafter"/>
</dbReference>
<dbReference type="OrthoDB" id="25620at2759"/>
<dbReference type="AlphaFoldDB" id="A0A3Q1H6A8"/>
<dbReference type="SUPFAM" id="SSF52540">
    <property type="entry name" value="P-loop containing nucleoside triphosphate hydrolases"/>
    <property type="match status" value="1"/>
</dbReference>
<dbReference type="PANTHER" id="PTHR14241:SF32">
    <property type="entry name" value="VWFA DOMAIN-CONTAINING PROTEIN-RELATED"/>
    <property type="match status" value="1"/>
</dbReference>
<reference evidence="2" key="2">
    <citation type="submission" date="2025-08" db="UniProtKB">
        <authorList>
            <consortium name="Ensembl"/>
        </authorList>
    </citation>
    <scope>IDENTIFICATION</scope>
</reference>
<proteinExistence type="predicted"/>
<name>A0A3Q1H6A8_ANATE</name>
<dbReference type="InterPro" id="IPR027417">
    <property type="entry name" value="P-loop_NTPase"/>
</dbReference>
<evidence type="ECO:0000313" key="3">
    <source>
        <dbReference type="Proteomes" id="UP000265040"/>
    </source>
</evidence>
<evidence type="ECO:0000313" key="2">
    <source>
        <dbReference type="Ensembl" id="ENSATEP00000003862.1"/>
    </source>
</evidence>
<protein>
    <submittedName>
        <fullName evidence="2">Uncharacterized protein</fullName>
    </submittedName>
</protein>
<evidence type="ECO:0000256" key="1">
    <source>
        <dbReference type="SAM" id="MobiDB-lite"/>
    </source>
</evidence>
<sequence length="319" mass="36376">MGRGSSKPAPLLDKSQRKISWRDKPSALQSVNNYRPQTEDRQLRILVCGPVGAGKSSFINSVQSVLRGRMCAEALVAPISEDCFTKKYTTYKIPKGKKGEAFYPFVLSDMMGLKERSRRNRKTHVKDVKRLLKGHVRDGYTFNPECKISKEDRFYNETPTINDKVHVLVLVIDANRQTLMRKEVVDMIQDIRDEASDLGIPQVVVFTKIDELCPEIKNDVKKVYRSRILQEKMQQFSGTVGFPMNCMFAVKNYTNTNLDNDTDTLILNTLKHVIDFGDDFLNRMVTDQEESSIVQEDASTVAEFHDVQTAQCDVQEPLP</sequence>
<dbReference type="GeneID" id="113149181"/>
<organism evidence="2 3">
    <name type="scientific">Anabas testudineus</name>
    <name type="common">Climbing perch</name>
    <name type="synonym">Anthias testudineus</name>
    <dbReference type="NCBI Taxonomy" id="64144"/>
    <lineage>
        <taxon>Eukaryota</taxon>
        <taxon>Metazoa</taxon>
        <taxon>Chordata</taxon>
        <taxon>Craniata</taxon>
        <taxon>Vertebrata</taxon>
        <taxon>Euteleostomi</taxon>
        <taxon>Actinopterygii</taxon>
        <taxon>Neopterygii</taxon>
        <taxon>Teleostei</taxon>
        <taxon>Neoteleostei</taxon>
        <taxon>Acanthomorphata</taxon>
        <taxon>Anabantaria</taxon>
        <taxon>Anabantiformes</taxon>
        <taxon>Anabantoidei</taxon>
        <taxon>Anabantidae</taxon>
        <taxon>Anabas</taxon>
    </lineage>
</organism>
<keyword evidence="3" id="KW-1185">Reference proteome</keyword>
<dbReference type="PANTHER" id="PTHR14241">
    <property type="entry name" value="INTERFERON-INDUCED PROTEIN 44"/>
    <property type="match status" value="1"/>
</dbReference>
<reference evidence="2" key="1">
    <citation type="submission" date="2021-04" db="EMBL/GenBank/DDBJ databases">
        <authorList>
            <consortium name="Wellcome Sanger Institute Data Sharing"/>
        </authorList>
    </citation>
    <scope>NUCLEOTIDE SEQUENCE [LARGE SCALE GENOMIC DNA]</scope>
</reference>
<dbReference type="Proteomes" id="UP000265040">
    <property type="component" value="Chromosome 24"/>
</dbReference>
<reference evidence="2" key="3">
    <citation type="submission" date="2025-09" db="UniProtKB">
        <authorList>
            <consortium name="Ensembl"/>
        </authorList>
    </citation>
    <scope>IDENTIFICATION</scope>
</reference>
<dbReference type="GeneTree" id="ENSGT00940000160560"/>
<feature type="region of interest" description="Disordered" evidence="1">
    <location>
        <begin position="1"/>
        <end position="25"/>
    </location>
</feature>
<feature type="compositionally biased region" description="Basic and acidic residues" evidence="1">
    <location>
        <begin position="14"/>
        <end position="25"/>
    </location>
</feature>
<dbReference type="CDD" id="cd00882">
    <property type="entry name" value="Ras_like_GTPase"/>
    <property type="match status" value="1"/>
</dbReference>
<dbReference type="Ensembl" id="ENSATET00000003897.3">
    <property type="protein sequence ID" value="ENSATEP00000003862.1"/>
    <property type="gene ID" value="ENSATEG00000002718.3"/>
</dbReference>